<feature type="region of interest" description="Disordered" evidence="1">
    <location>
        <begin position="107"/>
        <end position="138"/>
    </location>
</feature>
<evidence type="ECO:0008006" key="5">
    <source>
        <dbReference type="Google" id="ProtNLM"/>
    </source>
</evidence>
<feature type="compositionally biased region" description="Polar residues" evidence="1">
    <location>
        <begin position="44"/>
        <end position="57"/>
    </location>
</feature>
<feature type="region of interest" description="Disordered" evidence="1">
    <location>
        <begin position="44"/>
        <end position="69"/>
    </location>
</feature>
<feature type="chain" id="PRO_5013391908" description="Outer membrane protein beta-barrel domain-containing protein" evidence="2">
    <location>
        <begin position="30"/>
        <end position="276"/>
    </location>
</feature>
<dbReference type="EMBL" id="AP018248">
    <property type="protein sequence ID" value="BAY98280.1"/>
    <property type="molecule type" value="Genomic_DNA"/>
</dbReference>
<reference evidence="3 4" key="1">
    <citation type="submission" date="2017-06" db="EMBL/GenBank/DDBJ databases">
        <title>Genome sequencing of cyanobaciteial culture collection at National Institute for Environmental Studies (NIES).</title>
        <authorList>
            <person name="Hirose Y."/>
            <person name="Shimura Y."/>
            <person name="Fujisawa T."/>
            <person name="Nakamura Y."/>
            <person name="Kawachi M."/>
        </authorList>
    </citation>
    <scope>NUCLEOTIDE SEQUENCE [LARGE SCALE GENOMIC DNA]</scope>
    <source>
        <strain evidence="3 4">NIES-37</strain>
    </source>
</reference>
<evidence type="ECO:0000313" key="3">
    <source>
        <dbReference type="EMBL" id="BAY98280.1"/>
    </source>
</evidence>
<dbReference type="RefSeq" id="WP_096575572.1">
    <property type="nucleotide sequence ID" value="NZ_CAWNJS010000001.1"/>
</dbReference>
<name>A0A1Z4MXX7_9CYAN</name>
<dbReference type="PROSITE" id="PS51257">
    <property type="entry name" value="PROKAR_LIPOPROTEIN"/>
    <property type="match status" value="1"/>
</dbReference>
<keyword evidence="4" id="KW-1185">Reference proteome</keyword>
<dbReference type="AlphaFoldDB" id="A0A1Z4MXX7"/>
<organism evidence="3 4">
    <name type="scientific">Tolypothrix tenuis PCC 7101</name>
    <dbReference type="NCBI Taxonomy" id="231146"/>
    <lineage>
        <taxon>Bacteria</taxon>
        <taxon>Bacillati</taxon>
        <taxon>Cyanobacteriota</taxon>
        <taxon>Cyanophyceae</taxon>
        <taxon>Nostocales</taxon>
        <taxon>Tolypothrichaceae</taxon>
        <taxon>Tolypothrix</taxon>
    </lineage>
</organism>
<dbReference type="SUPFAM" id="SSF56925">
    <property type="entry name" value="OMPA-like"/>
    <property type="match status" value="1"/>
</dbReference>
<evidence type="ECO:0000313" key="4">
    <source>
        <dbReference type="Proteomes" id="UP000218785"/>
    </source>
</evidence>
<sequence length="276" mass="28344">MNTIIRKAVFCLPSLAACAVLGSSLSAVAQTVDSSNNQQFTNAATTVASPSQSTTEPEATAQNTPTQTNTNFTVSQQFPNAAIQETANRIVTPVPGTAITSAAGFIPQNSEPTAQQPTTQPATTQVAQADIEPGRATRGGRSYIGIAGNIGVSGSDSALGDGNFAVISKVGLSNAISFRPSAVLGDNTTILLPLTYDFTFQQVADPFSEPLPIAPYIGLGAAIKTGDNSEAAFLVSGGFDFPLNTQFTATASVNAGFFNNTDIGVMLGVGYNFSGF</sequence>
<dbReference type="KEGG" id="ttq:NIES37_22290"/>
<evidence type="ECO:0000256" key="2">
    <source>
        <dbReference type="SAM" id="SignalP"/>
    </source>
</evidence>
<dbReference type="Proteomes" id="UP000218785">
    <property type="component" value="Chromosome"/>
</dbReference>
<keyword evidence="2" id="KW-0732">Signal</keyword>
<protein>
    <recommendedName>
        <fullName evidence="5">Outer membrane protein beta-barrel domain-containing protein</fullName>
    </recommendedName>
</protein>
<feature type="compositionally biased region" description="Low complexity" evidence="1">
    <location>
        <begin position="59"/>
        <end position="69"/>
    </location>
</feature>
<feature type="compositionally biased region" description="Low complexity" evidence="1">
    <location>
        <begin position="112"/>
        <end position="129"/>
    </location>
</feature>
<accession>A0A1Z4MXX7</accession>
<feature type="signal peptide" evidence="2">
    <location>
        <begin position="1"/>
        <end position="29"/>
    </location>
</feature>
<dbReference type="InterPro" id="IPR011250">
    <property type="entry name" value="OMP/PagP_B-barrel"/>
</dbReference>
<evidence type="ECO:0000256" key="1">
    <source>
        <dbReference type="SAM" id="MobiDB-lite"/>
    </source>
</evidence>
<gene>
    <name evidence="3" type="ORF">NIES37_22290</name>
</gene>
<proteinExistence type="predicted"/>